<keyword evidence="3" id="KW-1185">Reference proteome</keyword>
<proteinExistence type="predicted"/>
<dbReference type="AlphaFoldDB" id="A0A9Q3EPU9"/>
<feature type="region of interest" description="Disordered" evidence="1">
    <location>
        <begin position="120"/>
        <end position="178"/>
    </location>
</feature>
<feature type="region of interest" description="Disordered" evidence="1">
    <location>
        <begin position="1"/>
        <end position="105"/>
    </location>
</feature>
<comment type="caution">
    <text evidence="2">The sequence shown here is derived from an EMBL/GenBank/DDBJ whole genome shotgun (WGS) entry which is preliminary data.</text>
</comment>
<dbReference type="Proteomes" id="UP000765509">
    <property type="component" value="Unassembled WGS sequence"/>
</dbReference>
<protein>
    <submittedName>
        <fullName evidence="2">Uncharacterized protein</fullName>
    </submittedName>
</protein>
<evidence type="ECO:0000256" key="1">
    <source>
        <dbReference type="SAM" id="MobiDB-lite"/>
    </source>
</evidence>
<feature type="compositionally biased region" description="Polar residues" evidence="1">
    <location>
        <begin position="26"/>
        <end position="35"/>
    </location>
</feature>
<dbReference type="EMBL" id="AVOT02033316">
    <property type="protein sequence ID" value="MBW0527205.1"/>
    <property type="molecule type" value="Genomic_DNA"/>
</dbReference>
<gene>
    <name evidence="2" type="ORF">O181_066920</name>
</gene>
<accession>A0A9Q3EPU9</accession>
<evidence type="ECO:0000313" key="2">
    <source>
        <dbReference type="EMBL" id="MBW0527205.1"/>
    </source>
</evidence>
<feature type="compositionally biased region" description="Polar residues" evidence="1">
    <location>
        <begin position="1"/>
        <end position="10"/>
    </location>
</feature>
<evidence type="ECO:0000313" key="3">
    <source>
        <dbReference type="Proteomes" id="UP000765509"/>
    </source>
</evidence>
<feature type="compositionally biased region" description="Acidic residues" evidence="1">
    <location>
        <begin position="45"/>
        <end position="58"/>
    </location>
</feature>
<reference evidence="2" key="1">
    <citation type="submission" date="2021-03" db="EMBL/GenBank/DDBJ databases">
        <title>Draft genome sequence of rust myrtle Austropuccinia psidii MF-1, a brazilian biotype.</title>
        <authorList>
            <person name="Quecine M.C."/>
            <person name="Pachon D.M.R."/>
            <person name="Bonatelli M.L."/>
            <person name="Correr F.H."/>
            <person name="Franceschini L.M."/>
            <person name="Leite T.F."/>
            <person name="Margarido G.R.A."/>
            <person name="Almeida C.A."/>
            <person name="Ferrarezi J.A."/>
            <person name="Labate C.A."/>
        </authorList>
    </citation>
    <scope>NUCLEOTIDE SEQUENCE</scope>
    <source>
        <strain evidence="2">MF-1</strain>
    </source>
</reference>
<sequence>MPNKSSPHSRNSAKHPRKRSRKLSEGSDTSPSKPSTHIRFPSDDQPAEENTQLEEIDGQAEGSDQGDRLEAEPEPVLSFQDEELCYPDSDEAPEVVSITTSKRELKEKEAALNEFTKAAALARRKKNRIRDEKLKENSKKRKSVMKAETELESEEPPSENENSSEPVPLTDQSSRKKYLDPSIFASASQILNQSKQLSQARELENQKILAMKQKKRKKLLQPHDRRDIGNNVTVVHLSKTDHLNPAPPPTSVLNFARNRLYTKPNRSATRLPKATLAAKAELGCRKLIPTVSSRKAHKPAAVFVRPQK</sequence>
<feature type="compositionally biased region" description="Acidic residues" evidence="1">
    <location>
        <begin position="80"/>
        <end position="93"/>
    </location>
</feature>
<feature type="compositionally biased region" description="Basic residues" evidence="1">
    <location>
        <begin position="11"/>
        <end position="21"/>
    </location>
</feature>
<organism evidence="2 3">
    <name type="scientific">Austropuccinia psidii MF-1</name>
    <dbReference type="NCBI Taxonomy" id="1389203"/>
    <lineage>
        <taxon>Eukaryota</taxon>
        <taxon>Fungi</taxon>
        <taxon>Dikarya</taxon>
        <taxon>Basidiomycota</taxon>
        <taxon>Pucciniomycotina</taxon>
        <taxon>Pucciniomycetes</taxon>
        <taxon>Pucciniales</taxon>
        <taxon>Sphaerophragmiaceae</taxon>
        <taxon>Austropuccinia</taxon>
    </lineage>
</organism>
<dbReference type="OrthoDB" id="2503301at2759"/>
<name>A0A9Q3EPU9_9BASI</name>
<feature type="compositionally biased region" description="Low complexity" evidence="1">
    <location>
        <begin position="159"/>
        <end position="169"/>
    </location>
</feature>